<keyword evidence="5" id="KW-0732">Signal</keyword>
<accession>A0AAD7ABL2</accession>
<organism evidence="6 7">
    <name type="scientific">Mycena albidolilacea</name>
    <dbReference type="NCBI Taxonomy" id="1033008"/>
    <lineage>
        <taxon>Eukaryota</taxon>
        <taxon>Fungi</taxon>
        <taxon>Dikarya</taxon>
        <taxon>Basidiomycota</taxon>
        <taxon>Agaricomycotina</taxon>
        <taxon>Agaricomycetes</taxon>
        <taxon>Agaricomycetidae</taxon>
        <taxon>Agaricales</taxon>
        <taxon>Marasmiineae</taxon>
        <taxon>Mycenaceae</taxon>
        <taxon>Mycena</taxon>
    </lineage>
</organism>
<name>A0AAD7ABL2_9AGAR</name>
<evidence type="ECO:0000256" key="5">
    <source>
        <dbReference type="SAM" id="SignalP"/>
    </source>
</evidence>
<comment type="caution">
    <text evidence="6">The sequence shown here is derived from an EMBL/GenBank/DDBJ whole genome shotgun (WGS) entry which is preliminary data.</text>
</comment>
<protein>
    <recommendedName>
        <fullName evidence="8">ABC transporter domain-containing protein</fullName>
    </recommendedName>
</protein>
<dbReference type="InterPro" id="IPR036640">
    <property type="entry name" value="ABC1_TM_sf"/>
</dbReference>
<evidence type="ECO:0008006" key="8">
    <source>
        <dbReference type="Google" id="ProtNLM"/>
    </source>
</evidence>
<proteinExistence type="predicted"/>
<dbReference type="SUPFAM" id="SSF90123">
    <property type="entry name" value="ABC transporter transmembrane region"/>
    <property type="match status" value="1"/>
</dbReference>
<dbReference type="GO" id="GO:0042626">
    <property type="term" value="F:ATPase-coupled transmembrane transporter activity"/>
    <property type="evidence" value="ECO:0007669"/>
    <property type="project" value="TreeGrafter"/>
</dbReference>
<dbReference type="EMBL" id="JARIHO010000011">
    <property type="protein sequence ID" value="KAJ7353449.1"/>
    <property type="molecule type" value="Genomic_DNA"/>
</dbReference>
<sequence>MIFFMIALVFWFGAQFVSKREATTFQFCVGFMCSTFSVIQAGNAFLFVPGISSAKGAAADIVKLLDSRPEINAESAAGKKMDHAAAKGHICLEGIHFPYPTHPGVRVLRDLSIQAEPGTYIALVGASGCGKSTVSN</sequence>
<dbReference type="InterPro" id="IPR027417">
    <property type="entry name" value="P-loop_NTPase"/>
</dbReference>
<keyword evidence="2" id="KW-0812">Transmembrane</keyword>
<evidence type="ECO:0000256" key="1">
    <source>
        <dbReference type="ARBA" id="ARBA00004141"/>
    </source>
</evidence>
<reference evidence="6" key="1">
    <citation type="submission" date="2023-03" db="EMBL/GenBank/DDBJ databases">
        <title>Massive genome expansion in bonnet fungi (Mycena s.s.) driven by repeated elements and novel gene families across ecological guilds.</title>
        <authorList>
            <consortium name="Lawrence Berkeley National Laboratory"/>
            <person name="Harder C.B."/>
            <person name="Miyauchi S."/>
            <person name="Viragh M."/>
            <person name="Kuo A."/>
            <person name="Thoen E."/>
            <person name="Andreopoulos B."/>
            <person name="Lu D."/>
            <person name="Skrede I."/>
            <person name="Drula E."/>
            <person name="Henrissat B."/>
            <person name="Morin E."/>
            <person name="Kohler A."/>
            <person name="Barry K."/>
            <person name="LaButti K."/>
            <person name="Morin E."/>
            <person name="Salamov A."/>
            <person name="Lipzen A."/>
            <person name="Mereny Z."/>
            <person name="Hegedus B."/>
            <person name="Baldrian P."/>
            <person name="Stursova M."/>
            <person name="Weitz H."/>
            <person name="Taylor A."/>
            <person name="Grigoriev I.V."/>
            <person name="Nagy L.G."/>
            <person name="Martin F."/>
            <person name="Kauserud H."/>
        </authorList>
    </citation>
    <scope>NUCLEOTIDE SEQUENCE</scope>
    <source>
        <strain evidence="6">CBHHK002</strain>
    </source>
</reference>
<keyword evidence="3" id="KW-1133">Transmembrane helix</keyword>
<dbReference type="Proteomes" id="UP001218218">
    <property type="component" value="Unassembled WGS sequence"/>
</dbReference>
<evidence type="ECO:0000313" key="7">
    <source>
        <dbReference type="Proteomes" id="UP001218218"/>
    </source>
</evidence>
<dbReference type="InterPro" id="IPR039421">
    <property type="entry name" value="Type_1_exporter"/>
</dbReference>
<dbReference type="Gene3D" id="1.20.1560.10">
    <property type="entry name" value="ABC transporter type 1, transmembrane domain"/>
    <property type="match status" value="1"/>
</dbReference>
<evidence type="ECO:0000313" key="6">
    <source>
        <dbReference type="EMBL" id="KAJ7353449.1"/>
    </source>
</evidence>
<dbReference type="PANTHER" id="PTHR24221:SF648">
    <property type="entry name" value="ABC-TYPE TRANSPORTER ATR1"/>
    <property type="match status" value="1"/>
</dbReference>
<dbReference type="GO" id="GO:0005524">
    <property type="term" value="F:ATP binding"/>
    <property type="evidence" value="ECO:0007669"/>
    <property type="project" value="InterPro"/>
</dbReference>
<dbReference type="GO" id="GO:0016020">
    <property type="term" value="C:membrane"/>
    <property type="evidence" value="ECO:0007669"/>
    <property type="project" value="UniProtKB-SubCell"/>
</dbReference>
<comment type="subcellular location">
    <subcellularLocation>
        <location evidence="1">Membrane</location>
        <topology evidence="1">Multi-pass membrane protein</topology>
    </subcellularLocation>
</comment>
<dbReference type="SUPFAM" id="SSF52540">
    <property type="entry name" value="P-loop containing nucleoside triphosphate hydrolases"/>
    <property type="match status" value="1"/>
</dbReference>
<keyword evidence="4" id="KW-0472">Membrane</keyword>
<feature type="signal peptide" evidence="5">
    <location>
        <begin position="1"/>
        <end position="19"/>
    </location>
</feature>
<gene>
    <name evidence="6" type="ORF">DFH08DRAFT_65479</name>
</gene>
<dbReference type="AlphaFoldDB" id="A0AAD7ABL2"/>
<keyword evidence="7" id="KW-1185">Reference proteome</keyword>
<feature type="chain" id="PRO_5042122961" description="ABC transporter domain-containing protein" evidence="5">
    <location>
        <begin position="20"/>
        <end position="136"/>
    </location>
</feature>
<evidence type="ECO:0000256" key="2">
    <source>
        <dbReference type="ARBA" id="ARBA00022692"/>
    </source>
</evidence>
<dbReference type="PANTHER" id="PTHR24221">
    <property type="entry name" value="ATP-BINDING CASSETTE SUB-FAMILY B"/>
    <property type="match status" value="1"/>
</dbReference>
<evidence type="ECO:0000256" key="3">
    <source>
        <dbReference type="ARBA" id="ARBA00022989"/>
    </source>
</evidence>
<dbReference type="Gene3D" id="3.40.50.300">
    <property type="entry name" value="P-loop containing nucleotide triphosphate hydrolases"/>
    <property type="match status" value="1"/>
</dbReference>
<evidence type="ECO:0000256" key="4">
    <source>
        <dbReference type="ARBA" id="ARBA00023136"/>
    </source>
</evidence>